<dbReference type="eggNOG" id="KOG0619">
    <property type="taxonomic scope" value="Eukaryota"/>
</dbReference>
<accession>T1KZM8</accession>
<dbReference type="Gene3D" id="3.80.10.10">
    <property type="entry name" value="Ribonuclease Inhibitor"/>
    <property type="match status" value="1"/>
</dbReference>
<evidence type="ECO:0000313" key="1">
    <source>
        <dbReference type="EnsemblMetazoa" id="tetur28g02170.1"/>
    </source>
</evidence>
<proteinExistence type="predicted"/>
<evidence type="ECO:0000313" key="2">
    <source>
        <dbReference type="Proteomes" id="UP000015104"/>
    </source>
</evidence>
<name>T1KZM8_TETUR</name>
<protein>
    <recommendedName>
        <fullName evidence="3">LRRNT domain-containing protein</fullName>
    </recommendedName>
</protein>
<dbReference type="EMBL" id="CAEY01000743">
    <property type="status" value="NOT_ANNOTATED_CDS"/>
    <property type="molecule type" value="Genomic_DNA"/>
</dbReference>
<sequence length="120" mass="13908">MKSDHSDPVNQWIISLMCSQQTPLINGLTSTKHEDQIYRYHVLSQSPGCPKKCECIWRGGKYEVDCKGLTFTKIPTEIHSDTQVINFNGNRIKSLEPKIFQNYGLINLQKIYLSNVHQYY</sequence>
<reference evidence="2" key="1">
    <citation type="submission" date="2011-08" db="EMBL/GenBank/DDBJ databases">
        <authorList>
            <person name="Rombauts S."/>
        </authorList>
    </citation>
    <scope>NUCLEOTIDE SEQUENCE</scope>
    <source>
        <strain evidence="2">London</strain>
    </source>
</reference>
<reference evidence="1" key="2">
    <citation type="submission" date="2015-06" db="UniProtKB">
        <authorList>
            <consortium name="EnsemblMetazoa"/>
        </authorList>
    </citation>
    <scope>IDENTIFICATION</scope>
</reference>
<dbReference type="Proteomes" id="UP000015104">
    <property type="component" value="Unassembled WGS sequence"/>
</dbReference>
<dbReference type="STRING" id="32264.T1KZM8"/>
<organism evidence="1 2">
    <name type="scientific">Tetranychus urticae</name>
    <name type="common">Two-spotted spider mite</name>
    <dbReference type="NCBI Taxonomy" id="32264"/>
    <lineage>
        <taxon>Eukaryota</taxon>
        <taxon>Metazoa</taxon>
        <taxon>Ecdysozoa</taxon>
        <taxon>Arthropoda</taxon>
        <taxon>Chelicerata</taxon>
        <taxon>Arachnida</taxon>
        <taxon>Acari</taxon>
        <taxon>Acariformes</taxon>
        <taxon>Trombidiformes</taxon>
        <taxon>Prostigmata</taxon>
        <taxon>Eleutherengona</taxon>
        <taxon>Raphignathae</taxon>
        <taxon>Tetranychoidea</taxon>
        <taxon>Tetranychidae</taxon>
        <taxon>Tetranychus</taxon>
    </lineage>
</organism>
<dbReference type="SUPFAM" id="SSF52058">
    <property type="entry name" value="L domain-like"/>
    <property type="match status" value="1"/>
</dbReference>
<dbReference type="HOGENOM" id="CLU_2052592_0_0_1"/>
<keyword evidence="2" id="KW-1185">Reference proteome</keyword>
<evidence type="ECO:0008006" key="3">
    <source>
        <dbReference type="Google" id="ProtNLM"/>
    </source>
</evidence>
<dbReference type="EnsemblMetazoa" id="tetur28g02170.1">
    <property type="protein sequence ID" value="tetur28g02170.1"/>
    <property type="gene ID" value="tetur28g02170"/>
</dbReference>
<dbReference type="AlphaFoldDB" id="T1KZM8"/>
<dbReference type="InterPro" id="IPR032675">
    <property type="entry name" value="LRR_dom_sf"/>
</dbReference>